<evidence type="ECO:0000256" key="7">
    <source>
        <dbReference type="HAMAP-Rule" id="MF_00186"/>
    </source>
</evidence>
<keyword evidence="4 7" id="KW-0418">Kinase</keyword>
<dbReference type="NCBIfam" id="NF000756">
    <property type="entry name" value="PRK00047.1"/>
    <property type="match status" value="1"/>
</dbReference>
<dbReference type="CDD" id="cd07786">
    <property type="entry name" value="FGGY_EcGK_like"/>
    <property type="match status" value="1"/>
</dbReference>
<comment type="caution">
    <text evidence="7">Lacks conserved residue(s) required for the propagation of feature annotation.</text>
</comment>
<dbReference type="PIRSF" id="PIRSF000538">
    <property type="entry name" value="GlpK"/>
    <property type="match status" value="1"/>
</dbReference>
<reference evidence="13" key="1">
    <citation type="journal article" date="2022" name="Int. J. Syst. Evol. Microbiol.">
        <title>Anaeromyxobacter oryzae sp. nov., Anaeromyxobacter diazotrophicus sp. nov. and Anaeromyxobacter paludicola sp. nov., isolated from paddy soils.</title>
        <authorList>
            <person name="Itoh H."/>
            <person name="Xu Z."/>
            <person name="Mise K."/>
            <person name="Masuda Y."/>
            <person name="Ushijima N."/>
            <person name="Hayakawa C."/>
            <person name="Shiratori Y."/>
            <person name="Senoo K."/>
        </authorList>
    </citation>
    <scope>NUCLEOTIDE SEQUENCE [LARGE SCALE GENOMIC DNA]</scope>
    <source>
        <strain evidence="13">Red630</strain>
    </source>
</reference>
<dbReference type="EMBL" id="AP025592">
    <property type="protein sequence ID" value="BDG10468.1"/>
    <property type="molecule type" value="Genomic_DNA"/>
</dbReference>
<feature type="binding site" evidence="7">
    <location>
        <position position="245"/>
    </location>
    <ligand>
        <name>sn-glycerol 3-phosphate</name>
        <dbReference type="ChEBI" id="CHEBI:57597"/>
    </ligand>
</feature>
<feature type="binding site" evidence="7">
    <location>
        <position position="84"/>
    </location>
    <ligand>
        <name>glycerol</name>
        <dbReference type="ChEBI" id="CHEBI:17754"/>
    </ligand>
</feature>
<keyword evidence="3 7" id="KW-0547">Nucleotide-binding</keyword>
<evidence type="ECO:0000256" key="3">
    <source>
        <dbReference type="ARBA" id="ARBA00022741"/>
    </source>
</evidence>
<dbReference type="GO" id="GO:0016301">
    <property type="term" value="F:kinase activity"/>
    <property type="evidence" value="ECO:0007669"/>
    <property type="project" value="UniProtKB-KW"/>
</dbReference>
<keyword evidence="5 7" id="KW-0319">Glycerol metabolism</keyword>
<evidence type="ECO:0000256" key="5">
    <source>
        <dbReference type="ARBA" id="ARBA00022798"/>
    </source>
</evidence>
<feature type="binding site" evidence="7">
    <location>
        <position position="13"/>
    </location>
    <ligand>
        <name>ADP</name>
        <dbReference type="ChEBI" id="CHEBI:456216"/>
    </ligand>
</feature>
<evidence type="ECO:0000256" key="1">
    <source>
        <dbReference type="ARBA" id="ARBA00009156"/>
    </source>
</evidence>
<feature type="domain" description="Carbohydrate kinase FGGY N-terminal" evidence="10">
    <location>
        <begin position="6"/>
        <end position="252"/>
    </location>
</feature>
<feature type="binding site" evidence="7">
    <location>
        <position position="411"/>
    </location>
    <ligand>
        <name>ADP</name>
        <dbReference type="ChEBI" id="CHEBI:456216"/>
    </ligand>
</feature>
<dbReference type="PANTHER" id="PTHR10196">
    <property type="entry name" value="SUGAR KINASE"/>
    <property type="match status" value="1"/>
</dbReference>
<dbReference type="Pfam" id="PF00370">
    <property type="entry name" value="FGGY_N"/>
    <property type="match status" value="1"/>
</dbReference>
<evidence type="ECO:0000256" key="6">
    <source>
        <dbReference type="ARBA" id="ARBA00022840"/>
    </source>
</evidence>
<feature type="compositionally biased region" description="Pro residues" evidence="9">
    <location>
        <begin position="511"/>
        <end position="526"/>
    </location>
</feature>
<feature type="binding site" evidence="7">
    <location>
        <position position="83"/>
    </location>
    <ligand>
        <name>glycerol</name>
        <dbReference type="ChEBI" id="CHEBI:17754"/>
    </ligand>
</feature>
<feature type="binding site" evidence="7">
    <location>
        <position position="411"/>
    </location>
    <ligand>
        <name>ATP</name>
        <dbReference type="ChEBI" id="CHEBI:30616"/>
    </ligand>
</feature>
<feature type="domain" description="Carbohydrate kinase FGGY C-terminal" evidence="11">
    <location>
        <begin position="261"/>
        <end position="450"/>
    </location>
</feature>
<dbReference type="InterPro" id="IPR005999">
    <property type="entry name" value="Glycerol_kin"/>
</dbReference>
<dbReference type="Proteomes" id="UP001162734">
    <property type="component" value="Chromosome"/>
</dbReference>
<dbReference type="InterPro" id="IPR000577">
    <property type="entry name" value="Carb_kinase_FGGY"/>
</dbReference>
<feature type="binding site" evidence="7">
    <location>
        <position position="13"/>
    </location>
    <ligand>
        <name>sn-glycerol 3-phosphate</name>
        <dbReference type="ChEBI" id="CHEBI:57597"/>
    </ligand>
</feature>
<feature type="binding site" evidence="7">
    <location>
        <position position="84"/>
    </location>
    <ligand>
        <name>sn-glycerol 3-phosphate</name>
        <dbReference type="ChEBI" id="CHEBI:57597"/>
    </ligand>
</feature>
<evidence type="ECO:0000256" key="8">
    <source>
        <dbReference type="RuleBase" id="RU003733"/>
    </source>
</evidence>
<evidence type="ECO:0000256" key="4">
    <source>
        <dbReference type="ARBA" id="ARBA00022777"/>
    </source>
</evidence>
<feature type="binding site" evidence="7">
    <location>
        <position position="135"/>
    </location>
    <ligand>
        <name>sn-glycerol 3-phosphate</name>
        <dbReference type="ChEBI" id="CHEBI:57597"/>
    </ligand>
</feature>
<name>A0ABN6NEL8_9BACT</name>
<dbReference type="Pfam" id="PF02782">
    <property type="entry name" value="FGGY_C"/>
    <property type="match status" value="1"/>
</dbReference>
<dbReference type="InterPro" id="IPR043129">
    <property type="entry name" value="ATPase_NBD"/>
</dbReference>
<keyword evidence="6 7" id="KW-0067">ATP-binding</keyword>
<evidence type="ECO:0000259" key="11">
    <source>
        <dbReference type="Pfam" id="PF02782"/>
    </source>
</evidence>
<feature type="binding site" evidence="7">
    <location>
        <position position="246"/>
    </location>
    <ligand>
        <name>glycerol</name>
        <dbReference type="ChEBI" id="CHEBI:17754"/>
    </ligand>
</feature>
<dbReference type="SUPFAM" id="SSF53067">
    <property type="entry name" value="Actin-like ATPase domain"/>
    <property type="match status" value="2"/>
</dbReference>
<feature type="binding site" evidence="7">
    <location>
        <position position="310"/>
    </location>
    <ligand>
        <name>ADP</name>
        <dbReference type="ChEBI" id="CHEBI:456216"/>
    </ligand>
</feature>
<evidence type="ECO:0000259" key="10">
    <source>
        <dbReference type="Pfam" id="PF00370"/>
    </source>
</evidence>
<gene>
    <name evidence="7 12" type="primary">glpK</name>
    <name evidence="12" type="ORF">AMPC_35810</name>
</gene>
<dbReference type="RefSeq" id="WP_248342977.1">
    <property type="nucleotide sequence ID" value="NZ_AP025592.1"/>
</dbReference>
<dbReference type="HAMAP" id="MF_00186">
    <property type="entry name" value="Glycerol_kin"/>
    <property type="match status" value="1"/>
</dbReference>
<dbReference type="InterPro" id="IPR018485">
    <property type="entry name" value="FGGY_C"/>
</dbReference>
<dbReference type="Gene3D" id="3.30.420.40">
    <property type="match status" value="2"/>
</dbReference>
<feature type="binding site" evidence="7">
    <location>
        <position position="13"/>
    </location>
    <ligand>
        <name>ATP</name>
        <dbReference type="ChEBI" id="CHEBI:30616"/>
    </ligand>
</feature>
<accession>A0ABN6NEL8</accession>
<feature type="binding site" evidence="7">
    <location>
        <position position="310"/>
    </location>
    <ligand>
        <name>ATP</name>
        <dbReference type="ChEBI" id="CHEBI:30616"/>
    </ligand>
</feature>
<dbReference type="EC" id="2.7.1.30" evidence="7"/>
<feature type="binding site" evidence="7">
    <location>
        <position position="415"/>
    </location>
    <ligand>
        <name>ADP</name>
        <dbReference type="ChEBI" id="CHEBI:456216"/>
    </ligand>
</feature>
<comment type="function">
    <text evidence="7">Key enzyme in the regulation of glycerol uptake and metabolism. Catalyzes the phosphorylation of glycerol to yield sn-glycerol 3-phosphate.</text>
</comment>
<feature type="binding site" evidence="7">
    <location>
        <position position="14"/>
    </location>
    <ligand>
        <name>ATP</name>
        <dbReference type="ChEBI" id="CHEBI:30616"/>
    </ligand>
</feature>
<evidence type="ECO:0000256" key="9">
    <source>
        <dbReference type="SAM" id="MobiDB-lite"/>
    </source>
</evidence>
<protein>
    <recommendedName>
        <fullName evidence="7">Glycerol kinase</fullName>
        <ecNumber evidence="7">2.7.1.30</ecNumber>
    </recommendedName>
    <alternativeName>
        <fullName evidence="7">ATP:glycerol 3-phosphotransferase</fullName>
    </alternativeName>
    <alternativeName>
        <fullName evidence="7">Glycerokinase</fullName>
        <shortName evidence="7">GK</shortName>
    </alternativeName>
</protein>
<dbReference type="PANTHER" id="PTHR10196:SF69">
    <property type="entry name" value="GLYCEROL KINASE"/>
    <property type="match status" value="1"/>
</dbReference>
<evidence type="ECO:0000256" key="2">
    <source>
        <dbReference type="ARBA" id="ARBA00022679"/>
    </source>
</evidence>
<feature type="binding site" evidence="7">
    <location>
        <position position="83"/>
    </location>
    <ligand>
        <name>sn-glycerol 3-phosphate</name>
        <dbReference type="ChEBI" id="CHEBI:57597"/>
    </ligand>
</feature>
<comment type="catalytic activity">
    <reaction evidence="7">
        <text>glycerol + ATP = sn-glycerol 3-phosphate + ADP + H(+)</text>
        <dbReference type="Rhea" id="RHEA:21644"/>
        <dbReference type="ChEBI" id="CHEBI:15378"/>
        <dbReference type="ChEBI" id="CHEBI:17754"/>
        <dbReference type="ChEBI" id="CHEBI:30616"/>
        <dbReference type="ChEBI" id="CHEBI:57597"/>
        <dbReference type="ChEBI" id="CHEBI:456216"/>
        <dbReference type="EC" id="2.7.1.30"/>
    </reaction>
</comment>
<proteinExistence type="inferred from homology"/>
<evidence type="ECO:0000313" key="13">
    <source>
        <dbReference type="Proteomes" id="UP001162734"/>
    </source>
</evidence>
<comment type="pathway">
    <text evidence="7">Polyol metabolism; glycerol degradation via glycerol kinase pathway; sn-glycerol 3-phosphate from glycerol: step 1/1.</text>
</comment>
<dbReference type="NCBIfam" id="TIGR01311">
    <property type="entry name" value="glycerol_kin"/>
    <property type="match status" value="1"/>
</dbReference>
<comment type="similarity">
    <text evidence="1 7 8">Belongs to the FGGY kinase family.</text>
</comment>
<keyword evidence="13" id="KW-1185">Reference proteome</keyword>
<dbReference type="PROSITE" id="PS00933">
    <property type="entry name" value="FGGY_KINASES_1"/>
    <property type="match status" value="1"/>
</dbReference>
<feature type="binding site" evidence="7">
    <location>
        <position position="135"/>
    </location>
    <ligand>
        <name>glycerol</name>
        <dbReference type="ChEBI" id="CHEBI:17754"/>
    </ligand>
</feature>
<evidence type="ECO:0000313" key="12">
    <source>
        <dbReference type="EMBL" id="BDG10468.1"/>
    </source>
</evidence>
<dbReference type="InterPro" id="IPR018483">
    <property type="entry name" value="Carb_kinase_FGGY_CS"/>
</dbReference>
<feature type="region of interest" description="Disordered" evidence="9">
    <location>
        <begin position="503"/>
        <end position="534"/>
    </location>
</feature>
<feature type="binding site" evidence="7">
    <location>
        <position position="245"/>
    </location>
    <ligand>
        <name>glycerol</name>
        <dbReference type="ChEBI" id="CHEBI:17754"/>
    </ligand>
</feature>
<sequence length="534" mass="57282">MAATHIVAIDQGTTGTTVLILDKRLNVRARVNQEFRQLFPKPGWVEHDLEDIWGSIHGAMEKALREAGVRGGEIAGIGITNQRETTAVWDRRSHKPLQSAIVWQDRRTADLCARLKAEGHEPVVREKTGLVLDPYFSATKLQWILENVRGAREKAESGQVVFGTIDSYLVWRLTQGAAHVTDVSNASRTLLMNLRTLDWDRDLLDLFGVPRQMLPEIRGSSEVLGVTRGVRSLPDGIPVAGIAGDQQAALFGQACFDAGAAKCTYGTGAFLLQNTGPEPVFSRRGLLTTVAWKIGDEVSYALEGSAFVAGAAVQWLRDGLGLIKKSSEVEALAKTVKDSGAVIFVPALSGLGAPHWKPEARGVIAGLDRSTTAGHLARATLEGIAFQIHDLAEAMSVEAGRPFPAFRVDGGASQNDLLMQFQADLLGVPVERPRMIETTALGAAFLAGLAVGLWPDRADIGRYFKVGKRFEPKMKPEERERHLGRWRKALALAVGWAAPAAAPSATAAPPVAEPAPSAPPAQPAPAPTTSDAAP</sequence>
<feature type="binding site" evidence="7">
    <location>
        <position position="267"/>
    </location>
    <ligand>
        <name>ADP</name>
        <dbReference type="ChEBI" id="CHEBI:456216"/>
    </ligand>
</feature>
<dbReference type="PROSITE" id="PS00445">
    <property type="entry name" value="FGGY_KINASES_2"/>
    <property type="match status" value="1"/>
</dbReference>
<feature type="binding site" evidence="7">
    <location>
        <position position="267"/>
    </location>
    <ligand>
        <name>ATP</name>
        <dbReference type="ChEBI" id="CHEBI:30616"/>
    </ligand>
</feature>
<dbReference type="InterPro" id="IPR018484">
    <property type="entry name" value="FGGY_N"/>
</dbReference>
<keyword evidence="2 7" id="KW-0808">Transferase</keyword>
<feature type="binding site" evidence="7">
    <location>
        <position position="314"/>
    </location>
    <ligand>
        <name>ATP</name>
        <dbReference type="ChEBI" id="CHEBI:30616"/>
    </ligand>
</feature>
<organism evidence="12 13">
    <name type="scientific">Anaeromyxobacter paludicola</name>
    <dbReference type="NCBI Taxonomy" id="2918171"/>
    <lineage>
        <taxon>Bacteria</taxon>
        <taxon>Pseudomonadati</taxon>
        <taxon>Myxococcota</taxon>
        <taxon>Myxococcia</taxon>
        <taxon>Myxococcales</taxon>
        <taxon>Cystobacterineae</taxon>
        <taxon>Anaeromyxobacteraceae</taxon>
        <taxon>Anaeromyxobacter</taxon>
    </lineage>
</organism>
<comment type="activity regulation">
    <text evidence="7">Inhibited by fructose 1,6-bisphosphate (FBP).</text>
</comment>